<evidence type="ECO:0000256" key="3">
    <source>
        <dbReference type="ARBA" id="ARBA00004906"/>
    </source>
</evidence>
<feature type="region of interest" description="Disordered" evidence="15">
    <location>
        <begin position="210"/>
        <end position="240"/>
    </location>
</feature>
<name>A0AAN8VSB2_9MAGN</name>
<dbReference type="AlphaFoldDB" id="A0AAN8VSB2"/>
<comment type="pathway">
    <text evidence="3">Protein modification; protein ubiquitination.</text>
</comment>
<feature type="chain" id="PRO_5042893091" description="RING-type E3 ubiquitin transferase" evidence="17">
    <location>
        <begin position="39"/>
        <end position="401"/>
    </location>
</feature>
<evidence type="ECO:0000256" key="7">
    <source>
        <dbReference type="ARBA" id="ARBA00022723"/>
    </source>
</evidence>
<accession>A0AAN8VSB2</accession>
<evidence type="ECO:0000256" key="12">
    <source>
        <dbReference type="ARBA" id="ARBA00023136"/>
    </source>
</evidence>
<reference evidence="19 20" key="1">
    <citation type="submission" date="2023-12" db="EMBL/GenBank/DDBJ databases">
        <title>A high-quality genome assembly for Dillenia turbinata (Dilleniales).</title>
        <authorList>
            <person name="Chanderbali A."/>
        </authorList>
    </citation>
    <scope>NUCLEOTIDE SEQUENCE [LARGE SCALE GENOMIC DNA]</scope>
    <source>
        <strain evidence="19">LSX21</strain>
        <tissue evidence="19">Leaf</tissue>
    </source>
</reference>
<evidence type="ECO:0000256" key="1">
    <source>
        <dbReference type="ARBA" id="ARBA00000900"/>
    </source>
</evidence>
<evidence type="ECO:0000256" key="6">
    <source>
        <dbReference type="ARBA" id="ARBA00022692"/>
    </source>
</evidence>
<evidence type="ECO:0000313" key="19">
    <source>
        <dbReference type="EMBL" id="KAK6940208.1"/>
    </source>
</evidence>
<evidence type="ECO:0000256" key="14">
    <source>
        <dbReference type="PROSITE-ProRule" id="PRU00175"/>
    </source>
</evidence>
<keyword evidence="11 16" id="KW-1133">Transmembrane helix</keyword>
<dbReference type="CDD" id="cd16461">
    <property type="entry name" value="RING-H2_EL5-like"/>
    <property type="match status" value="1"/>
</dbReference>
<comment type="catalytic activity">
    <reaction evidence="1">
        <text>S-ubiquitinyl-[E2 ubiquitin-conjugating enzyme]-L-cysteine + [acceptor protein]-L-lysine = [E2 ubiquitin-conjugating enzyme]-L-cysteine + N(6)-ubiquitinyl-[acceptor protein]-L-lysine.</text>
        <dbReference type="EC" id="2.3.2.27"/>
    </reaction>
</comment>
<feature type="signal peptide" evidence="17">
    <location>
        <begin position="1"/>
        <end position="38"/>
    </location>
</feature>
<dbReference type="InterPro" id="IPR001841">
    <property type="entry name" value="Znf_RING"/>
</dbReference>
<dbReference type="InterPro" id="IPR013083">
    <property type="entry name" value="Znf_RING/FYVE/PHD"/>
</dbReference>
<dbReference type="EC" id="2.3.2.27" evidence="4"/>
<sequence>MSQNQKNHSHSIPRVLGKSSHGVFLLFLLNLSPYYVTAQTETSPSPPPPGTGSFSNLESNFNPTMAIILIVLVTIFFFLGFFSVHIRRCLEARFGRSFGVPSGGSPRRSHRAARGIDDEVIATFPTFVYSSVKQLKIGRGALECAVCLNEFEDNETLRLIPKCDHVFHPNCIDAWLSSHETCPVCRADLIPGPEDFFFSSIDVPDVEIVPVNSDRTPSRNEPRTRESPPSLSPAPISMPRTRSMREKISGLFPRSYSTGHSMVQPGADHERFTLRLPAEVRIRLVGSSLSPTKSCLLSSERSGYRTGSVGINRGWKNYFSYERSDRNARSERWGWNTTPPFFSRTGSGRSPKVTRTGSSSSKEATGTSPIGFFRALRSPRGKQVDDGEEQSSDPLRLDPQP</sequence>
<evidence type="ECO:0000256" key="4">
    <source>
        <dbReference type="ARBA" id="ARBA00012483"/>
    </source>
</evidence>
<evidence type="ECO:0000256" key="11">
    <source>
        <dbReference type="ARBA" id="ARBA00022989"/>
    </source>
</evidence>
<dbReference type="InterPro" id="IPR053238">
    <property type="entry name" value="RING-H2_zinc_finger"/>
</dbReference>
<dbReference type="PANTHER" id="PTHR14155">
    <property type="entry name" value="RING FINGER DOMAIN-CONTAINING"/>
    <property type="match status" value="1"/>
</dbReference>
<evidence type="ECO:0000256" key="5">
    <source>
        <dbReference type="ARBA" id="ARBA00022679"/>
    </source>
</evidence>
<keyword evidence="10" id="KW-0862">Zinc</keyword>
<dbReference type="Proteomes" id="UP001370490">
    <property type="component" value="Unassembled WGS sequence"/>
</dbReference>
<keyword evidence="7" id="KW-0479">Metal-binding</keyword>
<comment type="similarity">
    <text evidence="13">Belongs to the RING-type zinc finger family. ATL subfamily.</text>
</comment>
<feature type="region of interest" description="Disordered" evidence="15">
    <location>
        <begin position="332"/>
        <end position="401"/>
    </location>
</feature>
<evidence type="ECO:0000259" key="18">
    <source>
        <dbReference type="PROSITE" id="PS50089"/>
    </source>
</evidence>
<dbReference type="Pfam" id="PF13639">
    <property type="entry name" value="zf-RING_2"/>
    <property type="match status" value="1"/>
</dbReference>
<evidence type="ECO:0000313" key="20">
    <source>
        <dbReference type="Proteomes" id="UP001370490"/>
    </source>
</evidence>
<evidence type="ECO:0000256" key="10">
    <source>
        <dbReference type="ARBA" id="ARBA00022833"/>
    </source>
</evidence>
<dbReference type="GO" id="GO:0008270">
    <property type="term" value="F:zinc ion binding"/>
    <property type="evidence" value="ECO:0007669"/>
    <property type="project" value="UniProtKB-KW"/>
</dbReference>
<feature type="compositionally biased region" description="Polar residues" evidence="15">
    <location>
        <begin position="335"/>
        <end position="368"/>
    </location>
</feature>
<keyword evidence="9" id="KW-0833">Ubl conjugation pathway</keyword>
<evidence type="ECO:0000256" key="8">
    <source>
        <dbReference type="ARBA" id="ARBA00022771"/>
    </source>
</evidence>
<comment type="caution">
    <text evidence="19">The sequence shown here is derived from an EMBL/GenBank/DDBJ whole genome shotgun (WGS) entry which is preliminary data.</text>
</comment>
<evidence type="ECO:0000256" key="17">
    <source>
        <dbReference type="SAM" id="SignalP"/>
    </source>
</evidence>
<evidence type="ECO:0000256" key="16">
    <source>
        <dbReference type="SAM" id="Phobius"/>
    </source>
</evidence>
<dbReference type="GO" id="GO:0061630">
    <property type="term" value="F:ubiquitin protein ligase activity"/>
    <property type="evidence" value="ECO:0007669"/>
    <property type="project" value="UniProtKB-EC"/>
</dbReference>
<comment type="subcellular location">
    <subcellularLocation>
        <location evidence="2">Membrane</location>
        <topology evidence="2">Single-pass membrane protein</topology>
    </subcellularLocation>
</comment>
<keyword evidence="17" id="KW-0732">Signal</keyword>
<dbReference type="Gene3D" id="3.30.40.10">
    <property type="entry name" value="Zinc/RING finger domain, C3HC4 (zinc finger)"/>
    <property type="match status" value="1"/>
</dbReference>
<dbReference type="FunFam" id="3.30.40.10:FF:000187">
    <property type="entry name" value="E3 ubiquitin-protein ligase ATL6"/>
    <property type="match status" value="1"/>
</dbReference>
<dbReference type="PANTHER" id="PTHR14155:SF590">
    <property type="entry name" value="RING-H2 FINGER PROTEIN ATL11"/>
    <property type="match status" value="1"/>
</dbReference>
<organism evidence="19 20">
    <name type="scientific">Dillenia turbinata</name>
    <dbReference type="NCBI Taxonomy" id="194707"/>
    <lineage>
        <taxon>Eukaryota</taxon>
        <taxon>Viridiplantae</taxon>
        <taxon>Streptophyta</taxon>
        <taxon>Embryophyta</taxon>
        <taxon>Tracheophyta</taxon>
        <taxon>Spermatophyta</taxon>
        <taxon>Magnoliopsida</taxon>
        <taxon>eudicotyledons</taxon>
        <taxon>Gunneridae</taxon>
        <taxon>Pentapetalae</taxon>
        <taxon>Dilleniales</taxon>
        <taxon>Dilleniaceae</taxon>
        <taxon>Dillenia</taxon>
    </lineage>
</organism>
<keyword evidence="8 14" id="KW-0863">Zinc-finger</keyword>
<keyword evidence="6 16" id="KW-0812">Transmembrane</keyword>
<gene>
    <name evidence="19" type="ORF">RJ641_029739</name>
</gene>
<dbReference type="PROSITE" id="PS50089">
    <property type="entry name" value="ZF_RING_2"/>
    <property type="match status" value="1"/>
</dbReference>
<evidence type="ECO:0000256" key="2">
    <source>
        <dbReference type="ARBA" id="ARBA00004167"/>
    </source>
</evidence>
<feature type="compositionally biased region" description="Basic and acidic residues" evidence="15">
    <location>
        <begin position="216"/>
        <end position="226"/>
    </location>
</feature>
<proteinExistence type="inferred from homology"/>
<dbReference type="SUPFAM" id="SSF57850">
    <property type="entry name" value="RING/U-box"/>
    <property type="match status" value="1"/>
</dbReference>
<feature type="domain" description="RING-type" evidence="18">
    <location>
        <begin position="144"/>
        <end position="186"/>
    </location>
</feature>
<keyword evidence="12 16" id="KW-0472">Membrane</keyword>
<evidence type="ECO:0000256" key="13">
    <source>
        <dbReference type="ARBA" id="ARBA00024209"/>
    </source>
</evidence>
<dbReference type="GO" id="GO:0016020">
    <property type="term" value="C:membrane"/>
    <property type="evidence" value="ECO:0007669"/>
    <property type="project" value="UniProtKB-SubCell"/>
</dbReference>
<keyword evidence="20" id="KW-1185">Reference proteome</keyword>
<feature type="transmembrane region" description="Helical" evidence="16">
    <location>
        <begin position="62"/>
        <end position="86"/>
    </location>
</feature>
<evidence type="ECO:0000256" key="9">
    <source>
        <dbReference type="ARBA" id="ARBA00022786"/>
    </source>
</evidence>
<evidence type="ECO:0000256" key="15">
    <source>
        <dbReference type="SAM" id="MobiDB-lite"/>
    </source>
</evidence>
<dbReference type="EMBL" id="JBAMMX010000005">
    <property type="protein sequence ID" value="KAK6940208.1"/>
    <property type="molecule type" value="Genomic_DNA"/>
</dbReference>
<protein>
    <recommendedName>
        <fullName evidence="4">RING-type E3 ubiquitin transferase</fullName>
        <ecNumber evidence="4">2.3.2.27</ecNumber>
    </recommendedName>
</protein>
<keyword evidence="5" id="KW-0808">Transferase</keyword>
<dbReference type="SMART" id="SM00184">
    <property type="entry name" value="RING"/>
    <property type="match status" value="1"/>
</dbReference>